<dbReference type="OrthoDB" id="2985014at2759"/>
<dbReference type="Gene3D" id="1.20.1250.20">
    <property type="entry name" value="MFS general substrate transporter like domains"/>
    <property type="match status" value="2"/>
</dbReference>
<evidence type="ECO:0000256" key="4">
    <source>
        <dbReference type="ARBA" id="ARBA00022989"/>
    </source>
</evidence>
<feature type="region of interest" description="Disordered" evidence="6">
    <location>
        <begin position="478"/>
        <end position="505"/>
    </location>
</feature>
<feature type="transmembrane region" description="Helical" evidence="7">
    <location>
        <begin position="203"/>
        <end position="225"/>
    </location>
</feature>
<feature type="compositionally biased region" description="Acidic residues" evidence="6">
    <location>
        <begin position="486"/>
        <end position="503"/>
    </location>
</feature>
<dbReference type="Pfam" id="PF07690">
    <property type="entry name" value="MFS_1"/>
    <property type="match status" value="1"/>
</dbReference>
<dbReference type="FunFam" id="1.20.1250.20:FF:000013">
    <property type="entry name" value="MFS general substrate transporter"/>
    <property type="match status" value="1"/>
</dbReference>
<dbReference type="PANTHER" id="PTHR43791">
    <property type="entry name" value="PERMEASE-RELATED"/>
    <property type="match status" value="1"/>
</dbReference>
<sequence length="559" mass="63115">MPGDTLTETTAVPAIAPADGSQKRILLRFTKEEEKDLRRKIDRYLMPLITTLFVLAFLDRSNIGNARIAGLQESFNLSSNQFDWLLTAFYISYISFEWVGFLWNVVPAHIYVTMCLFGWGLVASLQSVTFNYWTLFILRFLLGIGEASFAPGVPMYLSFFYLRKEMGFRTGIFMSAAPLSTAFAGTIAYFITSVADHTPIDSWRVLLFVEGIPCMLMACIAWNYLPDRPSSAYFLDLKDKIIVRSRYRRRIEVEGEQVSHSGSHGFKWEEAIEVLQDPKVYVTASMFFLANIAYASMPVFLPLILRDMGYESITAQGLSAPPYLVAYVVVLLTTYLSDKRQSRAEFIIFHSSISAAGYLVLAISRDTLTRYCAIFFVASGFFSVVTVVIAWTVNNQSSESGKGTGMVMLNTIGQCGPLIGTRLYPESDAPYYERGMIICSIAMFTVAILAIMLRRHLARLNADSYKEERYRLIDDEYSSPSVPSIADEDEDEYDDDDDEDGDEDISRYEVITVAEARQLREEHGFNIDILDDEGTVDTILKNGAKLVAKKQAQTFKYML</sequence>
<dbReference type="InterPro" id="IPR036259">
    <property type="entry name" value="MFS_trans_sf"/>
</dbReference>
<feature type="transmembrane region" description="Helical" evidence="7">
    <location>
        <begin position="168"/>
        <end position="191"/>
    </location>
</feature>
<protein>
    <recommendedName>
        <fullName evidence="8">Major facilitator superfamily (MFS) profile domain-containing protein</fullName>
    </recommendedName>
</protein>
<dbReference type="InterPro" id="IPR011701">
    <property type="entry name" value="MFS"/>
</dbReference>
<dbReference type="FunFam" id="1.20.1250.20:FF:000018">
    <property type="entry name" value="MFS transporter permease"/>
    <property type="match status" value="1"/>
</dbReference>
<keyword evidence="5 7" id="KW-0472">Membrane</keyword>
<feature type="transmembrane region" description="Helical" evidence="7">
    <location>
        <begin position="140"/>
        <end position="162"/>
    </location>
</feature>
<dbReference type="SUPFAM" id="SSF103473">
    <property type="entry name" value="MFS general substrate transporter"/>
    <property type="match status" value="1"/>
</dbReference>
<evidence type="ECO:0000256" key="2">
    <source>
        <dbReference type="ARBA" id="ARBA00022448"/>
    </source>
</evidence>
<keyword evidence="2" id="KW-0813">Transport</keyword>
<keyword evidence="3 7" id="KW-0812">Transmembrane</keyword>
<organism evidence="9 10">
    <name type="scientific">Lipomyces starkeyi NRRL Y-11557</name>
    <dbReference type="NCBI Taxonomy" id="675824"/>
    <lineage>
        <taxon>Eukaryota</taxon>
        <taxon>Fungi</taxon>
        <taxon>Dikarya</taxon>
        <taxon>Ascomycota</taxon>
        <taxon>Saccharomycotina</taxon>
        <taxon>Lipomycetes</taxon>
        <taxon>Lipomycetales</taxon>
        <taxon>Lipomycetaceae</taxon>
        <taxon>Lipomyces</taxon>
    </lineage>
</organism>
<proteinExistence type="predicted"/>
<name>A0A1E3Q0G8_LIPST</name>
<evidence type="ECO:0000256" key="7">
    <source>
        <dbReference type="SAM" id="Phobius"/>
    </source>
</evidence>
<feature type="transmembrane region" description="Helical" evidence="7">
    <location>
        <begin position="109"/>
        <end position="133"/>
    </location>
</feature>
<feature type="domain" description="Major facilitator superfamily (MFS) profile" evidence="8">
    <location>
        <begin position="45"/>
        <end position="458"/>
    </location>
</feature>
<evidence type="ECO:0000256" key="1">
    <source>
        <dbReference type="ARBA" id="ARBA00004141"/>
    </source>
</evidence>
<gene>
    <name evidence="9" type="ORF">LIPSTDRAFT_97767</name>
</gene>
<feature type="transmembrane region" description="Helical" evidence="7">
    <location>
        <begin position="435"/>
        <end position="453"/>
    </location>
</feature>
<dbReference type="InterPro" id="IPR020846">
    <property type="entry name" value="MFS_dom"/>
</dbReference>
<accession>A0A1E3Q0G8</accession>
<feature type="transmembrane region" description="Helical" evidence="7">
    <location>
        <begin position="371"/>
        <end position="393"/>
    </location>
</feature>
<dbReference type="GO" id="GO:0016020">
    <property type="term" value="C:membrane"/>
    <property type="evidence" value="ECO:0007669"/>
    <property type="project" value="UniProtKB-SubCell"/>
</dbReference>
<dbReference type="Proteomes" id="UP000094385">
    <property type="component" value="Unassembled WGS sequence"/>
</dbReference>
<evidence type="ECO:0000256" key="5">
    <source>
        <dbReference type="ARBA" id="ARBA00023136"/>
    </source>
</evidence>
<dbReference type="AlphaFoldDB" id="A0A1E3Q0G8"/>
<dbReference type="PANTHER" id="PTHR43791:SF27">
    <property type="entry name" value="TRANSPORTER, PUTATIVE (AFU_ORTHOLOGUE AFUA_2G15730)-RELATED"/>
    <property type="match status" value="1"/>
</dbReference>
<evidence type="ECO:0000259" key="8">
    <source>
        <dbReference type="PROSITE" id="PS50850"/>
    </source>
</evidence>
<keyword evidence="10" id="KW-1185">Reference proteome</keyword>
<dbReference type="PROSITE" id="PS50850">
    <property type="entry name" value="MFS"/>
    <property type="match status" value="1"/>
</dbReference>
<evidence type="ECO:0000313" key="10">
    <source>
        <dbReference type="Proteomes" id="UP000094385"/>
    </source>
</evidence>
<evidence type="ECO:0000256" key="3">
    <source>
        <dbReference type="ARBA" id="ARBA00022692"/>
    </source>
</evidence>
<evidence type="ECO:0000313" key="9">
    <source>
        <dbReference type="EMBL" id="ODQ71189.1"/>
    </source>
</evidence>
<dbReference type="GO" id="GO:0022857">
    <property type="term" value="F:transmembrane transporter activity"/>
    <property type="evidence" value="ECO:0007669"/>
    <property type="project" value="InterPro"/>
</dbReference>
<reference evidence="9 10" key="1">
    <citation type="journal article" date="2016" name="Proc. Natl. Acad. Sci. U.S.A.">
        <title>Comparative genomics of biotechnologically important yeasts.</title>
        <authorList>
            <person name="Riley R."/>
            <person name="Haridas S."/>
            <person name="Wolfe K.H."/>
            <person name="Lopes M.R."/>
            <person name="Hittinger C.T."/>
            <person name="Goeker M."/>
            <person name="Salamov A.A."/>
            <person name="Wisecaver J.H."/>
            <person name="Long T.M."/>
            <person name="Calvey C.H."/>
            <person name="Aerts A.L."/>
            <person name="Barry K.W."/>
            <person name="Choi C."/>
            <person name="Clum A."/>
            <person name="Coughlan A.Y."/>
            <person name="Deshpande S."/>
            <person name="Douglass A.P."/>
            <person name="Hanson S.J."/>
            <person name="Klenk H.-P."/>
            <person name="LaButti K.M."/>
            <person name="Lapidus A."/>
            <person name="Lindquist E.A."/>
            <person name="Lipzen A.M."/>
            <person name="Meier-Kolthoff J.P."/>
            <person name="Ohm R.A."/>
            <person name="Otillar R.P."/>
            <person name="Pangilinan J.L."/>
            <person name="Peng Y."/>
            <person name="Rokas A."/>
            <person name="Rosa C.A."/>
            <person name="Scheuner C."/>
            <person name="Sibirny A.A."/>
            <person name="Slot J.C."/>
            <person name="Stielow J.B."/>
            <person name="Sun H."/>
            <person name="Kurtzman C.P."/>
            <person name="Blackwell M."/>
            <person name="Grigoriev I.V."/>
            <person name="Jeffries T.W."/>
        </authorList>
    </citation>
    <scope>NUCLEOTIDE SEQUENCE [LARGE SCALE GENOMIC DNA]</scope>
    <source>
        <strain evidence="9 10">NRRL Y-11557</strain>
    </source>
</reference>
<keyword evidence="4 7" id="KW-1133">Transmembrane helix</keyword>
<feature type="transmembrane region" description="Helical" evidence="7">
    <location>
        <begin position="347"/>
        <end position="364"/>
    </location>
</feature>
<dbReference type="EMBL" id="KV454298">
    <property type="protein sequence ID" value="ODQ71189.1"/>
    <property type="molecule type" value="Genomic_DNA"/>
</dbReference>
<comment type="subcellular location">
    <subcellularLocation>
        <location evidence="1">Membrane</location>
        <topology evidence="1">Multi-pass membrane protein</topology>
    </subcellularLocation>
</comment>
<feature type="transmembrane region" description="Helical" evidence="7">
    <location>
        <begin position="280"/>
        <end position="305"/>
    </location>
</feature>
<feature type="transmembrane region" description="Helical" evidence="7">
    <location>
        <begin position="317"/>
        <end position="335"/>
    </location>
</feature>
<evidence type="ECO:0000256" key="6">
    <source>
        <dbReference type="SAM" id="MobiDB-lite"/>
    </source>
</evidence>
<dbReference type="STRING" id="675824.A0A1E3Q0G8"/>